<dbReference type="RefSeq" id="WP_104072363.1">
    <property type="nucleotide sequence ID" value="NZ_PRDS01000009.1"/>
</dbReference>
<gene>
    <name evidence="1" type="ORF">LV82_02624</name>
</gene>
<accession>A0A2S5JEH7</accession>
<proteinExistence type="predicted"/>
<dbReference type="EMBL" id="PRDS01000009">
    <property type="protein sequence ID" value="PPB79831.1"/>
    <property type="molecule type" value="Genomic_DNA"/>
</dbReference>
<evidence type="ECO:0000313" key="2">
    <source>
        <dbReference type="Proteomes" id="UP000239736"/>
    </source>
</evidence>
<dbReference type="AlphaFoldDB" id="A0A2S5JEH7"/>
<protein>
    <submittedName>
        <fullName evidence="1">Uncharacterized protein</fullName>
    </submittedName>
</protein>
<evidence type="ECO:0000313" key="1">
    <source>
        <dbReference type="EMBL" id="PPB79831.1"/>
    </source>
</evidence>
<organism evidence="1 2">
    <name type="scientific">Albidovulum inexpectatum</name>
    <dbReference type="NCBI Taxonomy" id="196587"/>
    <lineage>
        <taxon>Bacteria</taxon>
        <taxon>Pseudomonadati</taxon>
        <taxon>Pseudomonadota</taxon>
        <taxon>Alphaproteobacteria</taxon>
        <taxon>Rhodobacterales</taxon>
        <taxon>Paracoccaceae</taxon>
        <taxon>Albidovulum</taxon>
    </lineage>
</organism>
<comment type="caution">
    <text evidence="1">The sequence shown here is derived from an EMBL/GenBank/DDBJ whole genome shotgun (WGS) entry which is preliminary data.</text>
</comment>
<reference evidence="1 2" key="1">
    <citation type="submission" date="2018-01" db="EMBL/GenBank/DDBJ databases">
        <title>Genomic Encyclopedia of Archaeal and Bacterial Type Strains, Phase II (KMG-II): from individual species to whole genera.</title>
        <authorList>
            <person name="Goeker M."/>
        </authorList>
    </citation>
    <scope>NUCLEOTIDE SEQUENCE [LARGE SCALE GENOMIC DNA]</scope>
    <source>
        <strain evidence="1 2">DSM 12048</strain>
    </source>
</reference>
<dbReference type="Proteomes" id="UP000239736">
    <property type="component" value="Unassembled WGS sequence"/>
</dbReference>
<sequence>MAGAAVRLARGIGRAGLSVRFRRRGDGLLELLFDDGSSITLDLHENEFIEAYGEKAALASLQEIICDSLGWPLEKPEADTDSDCSM</sequence>
<keyword evidence="2" id="KW-1185">Reference proteome</keyword>
<name>A0A2S5JEH7_9RHOB</name>